<dbReference type="Proteomes" id="UP000255423">
    <property type="component" value="Unassembled WGS sequence"/>
</dbReference>
<feature type="transmembrane region" description="Helical" evidence="1">
    <location>
        <begin position="267"/>
        <end position="288"/>
    </location>
</feature>
<feature type="transmembrane region" description="Helical" evidence="1">
    <location>
        <begin position="135"/>
        <end position="157"/>
    </location>
</feature>
<organism evidence="3 4">
    <name type="scientific">Fibrobacter succinogenes</name>
    <name type="common">Bacteroides succinogenes</name>
    <dbReference type="NCBI Taxonomy" id="833"/>
    <lineage>
        <taxon>Bacteria</taxon>
        <taxon>Pseudomonadati</taxon>
        <taxon>Fibrobacterota</taxon>
        <taxon>Fibrobacteria</taxon>
        <taxon>Fibrobacterales</taxon>
        <taxon>Fibrobacteraceae</taxon>
        <taxon>Fibrobacter</taxon>
    </lineage>
</organism>
<reference evidence="3 4" key="1">
    <citation type="submission" date="2017-08" db="EMBL/GenBank/DDBJ databases">
        <authorList>
            <person name="de Groot N.N."/>
        </authorList>
    </citation>
    <scope>NUCLEOTIDE SEQUENCE [LARGE SCALE GENOMIC DNA]</scope>
    <source>
        <strain evidence="3 4">HM2</strain>
    </source>
</reference>
<keyword evidence="1" id="KW-0812">Transmembrane</keyword>
<sequence>MHNKKQILSLQGIRAMMFILIFFFHSDLFLDRYFVFNRFFIGGGTLAVSVFFILSGFVTGLSRKHIHCVKEYTSYIKSKISRFYFFHLFFLILSIPLSYNFFLHDKKGLVSLILDFLLLQSWVPDPAVWRSYNGLAWFLSTLLFCYLLLPFVEYLFGNLLSKLHPKWKIFYLMQIMVFAFFISVLLCFVIKENVEYWLYAFPPVRLLDFYSGYALAQIYKEYDFEKSNYYGKKYSVLEILLFVCVVFLMLAYPFIDAGFRRMALYIPFSLSLVYVFAIGNGVLSKILSMRWIVEIGNNTFFYYIAHQVVFKWMYQLYKRTPFFGENRFFWIDFLLVVLCLMITIIVKKFFYFVERNCVKSRLQK</sequence>
<protein>
    <submittedName>
        <fullName evidence="3">Peptidoglycan/LPS O-acetylase OafA/YrhL, contains acyltransferase and SGNH-hydrolase domains</fullName>
    </submittedName>
</protein>
<keyword evidence="3" id="KW-0378">Hydrolase</keyword>
<dbReference type="EMBL" id="UHJL01000001">
    <property type="protein sequence ID" value="SUQ19250.1"/>
    <property type="molecule type" value="Genomic_DNA"/>
</dbReference>
<keyword evidence="1" id="KW-1133">Transmembrane helix</keyword>
<feature type="transmembrane region" description="Helical" evidence="1">
    <location>
        <begin position="329"/>
        <end position="353"/>
    </location>
</feature>
<dbReference type="InterPro" id="IPR002656">
    <property type="entry name" value="Acyl_transf_3_dom"/>
</dbReference>
<evidence type="ECO:0000313" key="3">
    <source>
        <dbReference type="EMBL" id="SUQ19250.1"/>
    </source>
</evidence>
<feature type="transmembrane region" description="Helical" evidence="1">
    <location>
        <begin position="7"/>
        <end position="26"/>
    </location>
</feature>
<dbReference type="Pfam" id="PF01757">
    <property type="entry name" value="Acyl_transf_3"/>
    <property type="match status" value="1"/>
</dbReference>
<accession>A0A380RUM1</accession>
<dbReference type="GO" id="GO:0016747">
    <property type="term" value="F:acyltransferase activity, transferring groups other than amino-acyl groups"/>
    <property type="evidence" value="ECO:0007669"/>
    <property type="project" value="InterPro"/>
</dbReference>
<dbReference type="InterPro" id="IPR050879">
    <property type="entry name" value="Acyltransferase_3"/>
</dbReference>
<keyword evidence="3" id="KW-0012">Acyltransferase</keyword>
<proteinExistence type="predicted"/>
<feature type="transmembrane region" description="Helical" evidence="1">
    <location>
        <begin position="169"/>
        <end position="190"/>
    </location>
</feature>
<feature type="transmembrane region" description="Helical" evidence="1">
    <location>
        <begin position="196"/>
        <end position="216"/>
    </location>
</feature>
<dbReference type="PANTHER" id="PTHR23028">
    <property type="entry name" value="ACETYLTRANSFERASE"/>
    <property type="match status" value="1"/>
</dbReference>
<dbReference type="AlphaFoldDB" id="A0A380RUM1"/>
<feature type="transmembrane region" description="Helical" evidence="1">
    <location>
        <begin position="83"/>
        <end position="102"/>
    </location>
</feature>
<feature type="domain" description="Acyltransferase 3" evidence="2">
    <location>
        <begin position="8"/>
        <end position="345"/>
    </location>
</feature>
<evidence type="ECO:0000259" key="2">
    <source>
        <dbReference type="Pfam" id="PF01757"/>
    </source>
</evidence>
<feature type="transmembrane region" description="Helical" evidence="1">
    <location>
        <begin position="236"/>
        <end position="255"/>
    </location>
</feature>
<evidence type="ECO:0000313" key="4">
    <source>
        <dbReference type="Proteomes" id="UP000255423"/>
    </source>
</evidence>
<name>A0A380RUM1_FIBSU</name>
<gene>
    <name evidence="3" type="ORF">SAMN05661053_0479</name>
</gene>
<keyword evidence="3" id="KW-0808">Transferase</keyword>
<keyword evidence="1" id="KW-0472">Membrane</keyword>
<feature type="transmembrane region" description="Helical" evidence="1">
    <location>
        <begin position="38"/>
        <end position="62"/>
    </location>
</feature>
<evidence type="ECO:0000256" key="1">
    <source>
        <dbReference type="SAM" id="Phobius"/>
    </source>
</evidence>
<dbReference type="RefSeq" id="WP_109571955.1">
    <property type="nucleotide sequence ID" value="NZ_UHJL01000001.1"/>
</dbReference>
<dbReference type="GO" id="GO:0016787">
    <property type="term" value="F:hydrolase activity"/>
    <property type="evidence" value="ECO:0007669"/>
    <property type="project" value="UniProtKB-KW"/>
</dbReference>